<accession>A0ABT1JJA8</accession>
<organism evidence="3 4">
    <name type="scientific">Actinoalloteichus caeruleus DSM 43889</name>
    <dbReference type="NCBI Taxonomy" id="1120930"/>
    <lineage>
        <taxon>Bacteria</taxon>
        <taxon>Bacillati</taxon>
        <taxon>Actinomycetota</taxon>
        <taxon>Actinomycetes</taxon>
        <taxon>Pseudonocardiales</taxon>
        <taxon>Pseudonocardiaceae</taxon>
        <taxon>Actinoalloteichus</taxon>
        <taxon>Actinoalloteichus cyanogriseus</taxon>
    </lineage>
</organism>
<dbReference type="EMBL" id="AUBJ02000001">
    <property type="protein sequence ID" value="MCP2332604.1"/>
    <property type="molecule type" value="Genomic_DNA"/>
</dbReference>
<dbReference type="Pfam" id="PF01266">
    <property type="entry name" value="DAO"/>
    <property type="match status" value="1"/>
</dbReference>
<proteinExistence type="predicted"/>
<gene>
    <name evidence="3" type="ORF">G443_002874</name>
</gene>
<dbReference type="Gene3D" id="3.30.9.10">
    <property type="entry name" value="D-Amino Acid Oxidase, subunit A, domain 2"/>
    <property type="match status" value="1"/>
</dbReference>
<feature type="domain" description="FAD dependent oxidoreductase" evidence="2">
    <location>
        <begin position="13"/>
        <end position="382"/>
    </location>
</feature>
<evidence type="ECO:0000313" key="3">
    <source>
        <dbReference type="EMBL" id="MCP2332604.1"/>
    </source>
</evidence>
<reference evidence="3 4" key="2">
    <citation type="submission" date="2022-06" db="EMBL/GenBank/DDBJ databases">
        <title>Genomic Encyclopedia of Type Strains, Phase I: the one thousand microbial genomes (KMG-I) project.</title>
        <authorList>
            <person name="Kyrpides N."/>
        </authorList>
    </citation>
    <scope>NUCLEOTIDE SEQUENCE [LARGE SCALE GENOMIC DNA]</scope>
    <source>
        <strain evidence="3 4">DSM 43889</strain>
    </source>
</reference>
<dbReference type="Proteomes" id="UP000791080">
    <property type="component" value="Unassembled WGS sequence"/>
</dbReference>
<keyword evidence="4" id="KW-1185">Reference proteome</keyword>
<dbReference type="InterPro" id="IPR036188">
    <property type="entry name" value="FAD/NAD-bd_sf"/>
</dbReference>
<dbReference type="Gene3D" id="3.50.50.60">
    <property type="entry name" value="FAD/NAD(P)-binding domain"/>
    <property type="match status" value="1"/>
</dbReference>
<dbReference type="PANTHER" id="PTHR13847">
    <property type="entry name" value="SARCOSINE DEHYDROGENASE-RELATED"/>
    <property type="match status" value="1"/>
</dbReference>
<reference evidence="3 4" key="1">
    <citation type="submission" date="2013-07" db="EMBL/GenBank/DDBJ databases">
        <authorList>
            <consortium name="DOE Joint Genome Institute"/>
            <person name="Reeve W."/>
            <person name="Huntemann M."/>
            <person name="Han J."/>
            <person name="Chen A."/>
            <person name="Kyrpides N."/>
            <person name="Mavromatis K."/>
            <person name="Markowitz V."/>
            <person name="Palaniappan K."/>
            <person name="Ivanova N."/>
            <person name="Schaumberg A."/>
            <person name="Pati A."/>
            <person name="Liolios K."/>
            <person name="Nordberg H.P."/>
            <person name="Cantor M.N."/>
            <person name="Hua S.X."/>
            <person name="Woyke T."/>
        </authorList>
    </citation>
    <scope>NUCLEOTIDE SEQUENCE [LARGE SCALE GENOMIC DNA]</scope>
    <source>
        <strain evidence="3 4">DSM 43889</strain>
    </source>
</reference>
<evidence type="ECO:0000259" key="2">
    <source>
        <dbReference type="Pfam" id="PF01266"/>
    </source>
</evidence>
<protein>
    <submittedName>
        <fullName evidence="3">Glycine oxidase</fullName>
    </submittedName>
</protein>
<dbReference type="SUPFAM" id="SSF54373">
    <property type="entry name" value="FAD-linked reductases, C-terminal domain"/>
    <property type="match status" value="1"/>
</dbReference>
<dbReference type="PANTHER" id="PTHR13847:SF289">
    <property type="entry name" value="GLYCINE OXIDASE"/>
    <property type="match status" value="1"/>
</dbReference>
<keyword evidence="1" id="KW-0560">Oxidoreductase</keyword>
<comment type="caution">
    <text evidence="3">The sequence shown here is derived from an EMBL/GenBank/DDBJ whole genome shotgun (WGS) entry which is preliminary data.</text>
</comment>
<evidence type="ECO:0000313" key="4">
    <source>
        <dbReference type="Proteomes" id="UP000791080"/>
    </source>
</evidence>
<dbReference type="InterPro" id="IPR006076">
    <property type="entry name" value="FAD-dep_OxRdtase"/>
</dbReference>
<evidence type="ECO:0000256" key="1">
    <source>
        <dbReference type="ARBA" id="ARBA00023002"/>
    </source>
</evidence>
<sequence>MSGVSSVNRTNQLVVVGAGVIGSAVAWHAATAGWSVVVVGPEPAGTSSSWVAGGMLAPVSEAWPGEEISLRLGSASLESWPAFASAVSVAAGGSADRAPGGPLLSAEGGLLVGVDGADRADLERLARYLAARGREVTALSGREARSLEPALGPAVRHGLHVPGDLAVDNRRLLWTVRAAARAAGAVFDTDWLAEEARGGRVLLRRATRVGPGGPPRLDVGGGEDGERGTRECDVVVLAAGAWSSQLHPGLERLIRPVKGEVIRLAATPGSLPPPRRVIRGSVHGRTAYLVPRDGGRLVVGASQRENGFDTSVTARAVRELLTDAGALVPALDEYEVTETIAGLRPGSPDNVPLVGALEPGLLVASGHHRNGLLLTPVTVELVGRLLGLARAAFTSASTDAEELLSATDPARFATVGGADHVEEVR</sequence>
<dbReference type="SUPFAM" id="SSF51905">
    <property type="entry name" value="FAD/NAD(P)-binding domain"/>
    <property type="match status" value="1"/>
</dbReference>
<name>A0ABT1JJA8_ACTCY</name>